<dbReference type="EMBL" id="CM004478">
    <property type="protein sequence ID" value="OCT71606.1"/>
    <property type="molecule type" value="Genomic_DNA"/>
</dbReference>
<feature type="non-terminal residue" evidence="1">
    <location>
        <position position="1"/>
    </location>
</feature>
<evidence type="ECO:0000313" key="1">
    <source>
        <dbReference type="EMBL" id="OCT71606.1"/>
    </source>
</evidence>
<gene>
    <name evidence="1" type="ORF">XELAEV_18034585mg</name>
</gene>
<protein>
    <submittedName>
        <fullName evidence="1">Uncharacterized protein</fullName>
    </submittedName>
</protein>
<proteinExistence type="predicted"/>
<sequence length="83" mass="9473">GAGQACAYKWRLPEPKAIRVRLHAGRAEEKLNPNLQIVCGSCPEPAELRVLREVYERIICACFKKDFTAYEYCDKERNNDSIG</sequence>
<accession>A0A974CGD2</accession>
<dbReference type="AlphaFoldDB" id="A0A974CGD2"/>
<organism evidence="1 2">
    <name type="scientific">Xenopus laevis</name>
    <name type="common">African clawed frog</name>
    <dbReference type="NCBI Taxonomy" id="8355"/>
    <lineage>
        <taxon>Eukaryota</taxon>
        <taxon>Metazoa</taxon>
        <taxon>Chordata</taxon>
        <taxon>Craniata</taxon>
        <taxon>Vertebrata</taxon>
        <taxon>Euteleostomi</taxon>
        <taxon>Amphibia</taxon>
        <taxon>Batrachia</taxon>
        <taxon>Anura</taxon>
        <taxon>Pipoidea</taxon>
        <taxon>Pipidae</taxon>
        <taxon>Xenopodinae</taxon>
        <taxon>Xenopus</taxon>
        <taxon>Xenopus</taxon>
    </lineage>
</organism>
<name>A0A974CGD2_XENLA</name>
<dbReference type="Proteomes" id="UP000694892">
    <property type="component" value="Chromosome 7L"/>
</dbReference>
<evidence type="ECO:0000313" key="2">
    <source>
        <dbReference type="Proteomes" id="UP000694892"/>
    </source>
</evidence>
<reference evidence="2" key="1">
    <citation type="journal article" date="2016" name="Nature">
        <title>Genome evolution in the allotetraploid frog Xenopus laevis.</title>
        <authorList>
            <person name="Session A.M."/>
            <person name="Uno Y."/>
            <person name="Kwon T."/>
            <person name="Chapman J.A."/>
            <person name="Toyoda A."/>
            <person name="Takahashi S."/>
            <person name="Fukui A."/>
            <person name="Hikosaka A."/>
            <person name="Suzuki A."/>
            <person name="Kondo M."/>
            <person name="van Heeringen S.J."/>
            <person name="Quigley I."/>
            <person name="Heinz S."/>
            <person name="Ogino H."/>
            <person name="Ochi H."/>
            <person name="Hellsten U."/>
            <person name="Lyons J.B."/>
            <person name="Simakov O."/>
            <person name="Putnam N."/>
            <person name="Stites J."/>
            <person name="Kuroki Y."/>
            <person name="Tanaka T."/>
            <person name="Michiue T."/>
            <person name="Watanabe M."/>
            <person name="Bogdanovic O."/>
            <person name="Lister R."/>
            <person name="Georgiou G."/>
            <person name="Paranjpe S.S."/>
            <person name="van Kruijsbergen I."/>
            <person name="Shu S."/>
            <person name="Carlson J."/>
            <person name="Kinoshita T."/>
            <person name="Ohta Y."/>
            <person name="Mawaribuchi S."/>
            <person name="Jenkins J."/>
            <person name="Grimwood J."/>
            <person name="Schmutz J."/>
            <person name="Mitros T."/>
            <person name="Mozaffari S.V."/>
            <person name="Suzuki Y."/>
            <person name="Haramoto Y."/>
            <person name="Yamamoto T.S."/>
            <person name="Takagi C."/>
            <person name="Heald R."/>
            <person name="Miller K."/>
            <person name="Haudenschild C."/>
            <person name="Kitzman J."/>
            <person name="Nakayama T."/>
            <person name="Izutsu Y."/>
            <person name="Robert J."/>
            <person name="Fortriede J."/>
            <person name="Burns K."/>
            <person name="Lotay V."/>
            <person name="Karimi K."/>
            <person name="Yasuoka Y."/>
            <person name="Dichmann D.S."/>
            <person name="Flajnik M.F."/>
            <person name="Houston D.W."/>
            <person name="Shendure J."/>
            <person name="DuPasquier L."/>
            <person name="Vize P.D."/>
            <person name="Zorn A.M."/>
            <person name="Ito M."/>
            <person name="Marcotte E.M."/>
            <person name="Wallingford J.B."/>
            <person name="Ito Y."/>
            <person name="Asashima M."/>
            <person name="Ueno N."/>
            <person name="Matsuda Y."/>
            <person name="Veenstra G.J."/>
            <person name="Fujiyama A."/>
            <person name="Harland R.M."/>
            <person name="Taira M."/>
            <person name="Rokhsar D.S."/>
        </authorList>
    </citation>
    <scope>NUCLEOTIDE SEQUENCE [LARGE SCALE GENOMIC DNA]</scope>
    <source>
        <strain evidence="2">J</strain>
    </source>
</reference>